<proteinExistence type="predicted"/>
<name>G2XUS4_BOTF4</name>
<dbReference type="AlphaFoldDB" id="G2XUS4"/>
<sequence>MNTEMGSSHPNLIVPSRKTFDPIYALLHSTSQSRNPVLLALKPMVNYRRRNMNISKNTQCTEKWQ</sequence>
<dbReference type="InParanoid" id="G2XUS4"/>
<dbReference type="HOGENOM" id="CLU_2849404_0_0_1"/>
<evidence type="ECO:0000313" key="1">
    <source>
        <dbReference type="EMBL" id="CCD44244.1"/>
    </source>
</evidence>
<dbReference type="Proteomes" id="UP000008177">
    <property type="component" value="Unplaced contigs"/>
</dbReference>
<evidence type="ECO:0000313" key="2">
    <source>
        <dbReference type="Proteomes" id="UP000008177"/>
    </source>
</evidence>
<protein>
    <submittedName>
        <fullName evidence="1">Uncharacterized protein</fullName>
    </submittedName>
</protein>
<gene>
    <name evidence="1" type="ORF">BofuT4_uP058240.1</name>
</gene>
<dbReference type="EMBL" id="FQ790270">
    <property type="protein sequence ID" value="CCD44244.1"/>
    <property type="molecule type" value="Genomic_DNA"/>
</dbReference>
<reference evidence="2" key="1">
    <citation type="journal article" date="2011" name="PLoS Genet.">
        <title>Genomic analysis of the necrotrophic fungal pathogens Sclerotinia sclerotiorum and Botrytis cinerea.</title>
        <authorList>
            <person name="Amselem J."/>
            <person name="Cuomo C.A."/>
            <person name="van Kan J.A."/>
            <person name="Viaud M."/>
            <person name="Benito E.P."/>
            <person name="Couloux A."/>
            <person name="Coutinho P.M."/>
            <person name="de Vries R.P."/>
            <person name="Dyer P.S."/>
            <person name="Fillinger S."/>
            <person name="Fournier E."/>
            <person name="Gout L."/>
            <person name="Hahn M."/>
            <person name="Kohn L."/>
            <person name="Lapalu N."/>
            <person name="Plummer K.M."/>
            <person name="Pradier J.M."/>
            <person name="Quevillon E."/>
            <person name="Sharon A."/>
            <person name="Simon A."/>
            <person name="ten Have A."/>
            <person name="Tudzynski B."/>
            <person name="Tudzynski P."/>
            <person name="Wincker P."/>
            <person name="Andrew M."/>
            <person name="Anthouard V."/>
            <person name="Beever R.E."/>
            <person name="Beffa R."/>
            <person name="Benoit I."/>
            <person name="Bouzid O."/>
            <person name="Brault B."/>
            <person name="Chen Z."/>
            <person name="Choquer M."/>
            <person name="Collemare J."/>
            <person name="Cotton P."/>
            <person name="Danchin E.G."/>
            <person name="Da Silva C."/>
            <person name="Gautier A."/>
            <person name="Giraud C."/>
            <person name="Giraud T."/>
            <person name="Gonzalez C."/>
            <person name="Grossetete S."/>
            <person name="Guldener U."/>
            <person name="Henrissat B."/>
            <person name="Howlett B.J."/>
            <person name="Kodira C."/>
            <person name="Kretschmer M."/>
            <person name="Lappartient A."/>
            <person name="Leroch M."/>
            <person name="Levis C."/>
            <person name="Mauceli E."/>
            <person name="Neuveglise C."/>
            <person name="Oeser B."/>
            <person name="Pearson M."/>
            <person name="Poulain J."/>
            <person name="Poussereau N."/>
            <person name="Quesneville H."/>
            <person name="Rascle C."/>
            <person name="Schumacher J."/>
            <person name="Segurens B."/>
            <person name="Sexton A."/>
            <person name="Silva E."/>
            <person name="Sirven C."/>
            <person name="Soanes D.M."/>
            <person name="Talbot N.J."/>
            <person name="Templeton M."/>
            <person name="Yandava C."/>
            <person name="Yarden O."/>
            <person name="Zeng Q."/>
            <person name="Rollins J.A."/>
            <person name="Lebrun M.H."/>
            <person name="Dickman M."/>
        </authorList>
    </citation>
    <scope>NUCLEOTIDE SEQUENCE [LARGE SCALE GENOMIC DNA]</scope>
    <source>
        <strain evidence="2">T4</strain>
    </source>
</reference>
<organism evidence="1 2">
    <name type="scientific">Botryotinia fuckeliana (strain T4)</name>
    <name type="common">Noble rot fungus</name>
    <name type="synonym">Botrytis cinerea</name>
    <dbReference type="NCBI Taxonomy" id="999810"/>
    <lineage>
        <taxon>Eukaryota</taxon>
        <taxon>Fungi</taxon>
        <taxon>Dikarya</taxon>
        <taxon>Ascomycota</taxon>
        <taxon>Pezizomycotina</taxon>
        <taxon>Leotiomycetes</taxon>
        <taxon>Helotiales</taxon>
        <taxon>Sclerotiniaceae</taxon>
        <taxon>Botrytis</taxon>
    </lineage>
</organism>
<accession>G2XUS4</accession>